<dbReference type="Pfam" id="PF04187">
    <property type="entry name" value="Cofac_haem_bdg"/>
    <property type="match status" value="1"/>
</dbReference>
<reference evidence="11" key="1">
    <citation type="journal article" date="2005" name="Genome">
        <title>Genomic analysis of a region encompassing QRfs1 and QRfs2: genes that underlie soybean resistance to sudden death syndrome.</title>
        <authorList>
            <person name="Triwitayakorn K."/>
            <person name="Njiti V.N."/>
            <person name="Iqbal M.J."/>
            <person name="Yaegashi S."/>
            <person name="Town C."/>
            <person name="Lightfoot D.A."/>
        </authorList>
    </citation>
    <scope>NUCLEOTIDE SEQUENCE</scope>
    <source>
        <tissue evidence="11">Leaves</tissue>
    </source>
</reference>
<feature type="region of interest" description="Disordered" evidence="9">
    <location>
        <begin position="113"/>
        <end position="135"/>
    </location>
</feature>
<keyword evidence="7" id="KW-1133">Transmembrane helix</keyword>
<dbReference type="InterPro" id="IPR021825">
    <property type="entry name" value="RETICULATA-related"/>
</dbReference>
<organism evidence="11">
    <name type="scientific">Glycine max</name>
    <name type="common">Soybean</name>
    <name type="synonym">Glycine hispida</name>
    <dbReference type="NCBI Taxonomy" id="3847"/>
    <lineage>
        <taxon>Eukaryota</taxon>
        <taxon>Viridiplantae</taxon>
        <taxon>Streptophyta</taxon>
        <taxon>Embryophyta</taxon>
        <taxon>Tracheophyta</taxon>
        <taxon>Spermatophyta</taxon>
        <taxon>Magnoliopsida</taxon>
        <taxon>eudicotyledons</taxon>
        <taxon>Gunneridae</taxon>
        <taxon>Pentapetalae</taxon>
        <taxon>rosids</taxon>
        <taxon>fabids</taxon>
        <taxon>Fabales</taxon>
        <taxon>Fabaceae</taxon>
        <taxon>Papilionoideae</taxon>
        <taxon>50 kb inversion clade</taxon>
        <taxon>NPAAA clade</taxon>
        <taxon>indigoferoid/millettioid clade</taxon>
        <taxon>Phaseoleae</taxon>
        <taxon>Glycine</taxon>
        <taxon>Glycine subgen. Soja</taxon>
    </lineage>
</organism>
<dbReference type="PANTHER" id="PTHR31620">
    <property type="entry name" value="PROTEIN RETICULATA-RELATED 2, CHLOROPLASTIC-RELATED"/>
    <property type="match status" value="1"/>
</dbReference>
<feature type="domain" description="Haem-binding uptake Tiki superfamily ChaN" evidence="10">
    <location>
        <begin position="160"/>
        <end position="379"/>
    </location>
</feature>
<dbReference type="GO" id="GO:0031969">
    <property type="term" value="C:chloroplast membrane"/>
    <property type="evidence" value="ECO:0007669"/>
    <property type="project" value="UniProtKB-SubCell"/>
</dbReference>
<keyword evidence="4" id="KW-0934">Plastid</keyword>
<reference evidence="11" key="3">
    <citation type="journal article" date="2008" name="Mol. Plant Microbe Interact.">
        <title>Plant receptor-like serine threonine kinases: roles in signaling and plant defense.</title>
        <authorList>
            <person name="Afzal A.J."/>
            <person name="Wood A.J."/>
            <person name="Lightfoot D.A."/>
        </authorList>
    </citation>
    <scope>NUCLEOTIDE SEQUENCE</scope>
    <source>
        <tissue evidence="11">Leaves</tissue>
    </source>
</reference>
<keyword evidence="5" id="KW-0812">Transmembrane</keyword>
<evidence type="ECO:0000256" key="3">
    <source>
        <dbReference type="ARBA" id="ARBA00022528"/>
    </source>
</evidence>
<evidence type="ECO:0000256" key="8">
    <source>
        <dbReference type="ARBA" id="ARBA00023136"/>
    </source>
</evidence>
<dbReference type="PANTHER" id="PTHR31620:SF2">
    <property type="entry name" value="PROTEIN RETICULATA-RELATED 5, CHLOROPLASTIC"/>
    <property type="match status" value="1"/>
</dbReference>
<dbReference type="ExpressionAtlas" id="G8HKR6">
    <property type="expression patterns" value="baseline and differential"/>
</dbReference>
<evidence type="ECO:0000256" key="6">
    <source>
        <dbReference type="ARBA" id="ARBA00022946"/>
    </source>
</evidence>
<keyword evidence="6" id="KW-0809">Transit peptide</keyword>
<comment type="subcellular location">
    <subcellularLocation>
        <location evidence="1">Plastid</location>
        <location evidence="1">Chloroplast membrane</location>
        <topology evidence="1">Multi-pass membrane protein</topology>
    </subcellularLocation>
</comment>
<evidence type="ECO:0000256" key="2">
    <source>
        <dbReference type="ARBA" id="ARBA00010793"/>
    </source>
</evidence>
<feature type="compositionally biased region" description="Basic and acidic residues" evidence="9">
    <location>
        <begin position="123"/>
        <end position="133"/>
    </location>
</feature>
<accession>G8HKR6</accession>
<evidence type="ECO:0000256" key="7">
    <source>
        <dbReference type="ARBA" id="ARBA00022989"/>
    </source>
</evidence>
<sequence length="673" mass="74185">MKPHTPASSFVTRLPHVPYFRGATAARAAPPDPPHDAPGGLEFRRVSTAKRRRVSLSVCHASRVTAASNPGGSDGDGDTRARSSRRGVLMAPFLVAGASILLSAATARAEEKAAESPLASAPKPEEPPKKKEEEEVITSRIYDATVIGEPLAIGKEKGKVWEKLMNARVVYLGEAEQVPVRDDRELELEIVKNLHRRCLEKEKLLSLALEVFPANLQEPLNQYMDKKIDGDTLKSYTLHWPPQRWQEYEPILSYCRENGIHLVACGTPLKILRTVQAEGIRGLTKDERKLYAPPAGSGFISGFTSISRRSSVDSTQNLSIPFGPSSYLSAQARVVDEYSMSQIILQNVLDGGVTGMLIVVTGASHVTYGSRGTGVPARISGKIQKKNHAVILLDPERQFIRREGEVPVADFLWYSAARPCSRNCFDRAEIARVMNAAGRRRDALPQDLQKGIDLGLVSPEVLQNFFDLEQYPLISELTHRFQGFRERLLADPKFLHRLAIEEAISITTTLLAQYEKRKENFFQEIDYVITDTVRGSVVDFFTVWLPAPTLSFLSYADEMKAPDNIGSLMGLLGSIPDNAFQKNPAGINWNLNHRIASVVFGGLKLASVGFISSIGAVASSNSLYAIRKVLNPAVVTEQRIMRSPILKTAFIYACFLGISANLRYQAVFEVDGG</sequence>
<dbReference type="SUPFAM" id="SSF159501">
    <property type="entry name" value="EreA/ChaN-like"/>
    <property type="match status" value="1"/>
</dbReference>
<reference evidence="11" key="2">
    <citation type="journal article" date="2006" name="Mol. Genet. Genomics">
        <title>Genomic analysis of the rhg1 locus: candidate genes that underlie soybean resistance to the cyst nematode.</title>
        <authorList>
            <person name="Ruben E."/>
            <person name="Jamai A."/>
            <person name="Afzal J."/>
            <person name="Njiti V.N."/>
            <person name="Triwitayakorn K."/>
            <person name="Iqbal M.J."/>
            <person name="Yaegashi S."/>
            <person name="Bashir R."/>
            <person name="Kazi S."/>
            <person name="Arelli P."/>
            <person name="Town C.D."/>
            <person name="Ishihara H."/>
            <person name="Meksem K."/>
            <person name="Lightfoot D.A."/>
        </authorList>
    </citation>
    <scope>NUCLEOTIDE SEQUENCE</scope>
    <source>
        <tissue evidence="11">Leaves</tissue>
    </source>
</reference>
<evidence type="ECO:0000256" key="5">
    <source>
        <dbReference type="ARBA" id="ARBA00022692"/>
    </source>
</evidence>
<evidence type="ECO:0000256" key="4">
    <source>
        <dbReference type="ARBA" id="ARBA00022640"/>
    </source>
</evidence>
<dbReference type="InterPro" id="IPR007314">
    <property type="entry name" value="Cofac_haem-bd_dom"/>
</dbReference>
<dbReference type="EMBL" id="JN597009">
    <property type="protein sequence ID" value="AET79247.1"/>
    <property type="molecule type" value="Genomic_DNA"/>
</dbReference>
<evidence type="ECO:0000256" key="9">
    <source>
        <dbReference type="SAM" id="MobiDB-lite"/>
    </source>
</evidence>
<evidence type="ECO:0000256" key="1">
    <source>
        <dbReference type="ARBA" id="ARBA00004508"/>
    </source>
</evidence>
<proteinExistence type="inferred from homology"/>
<keyword evidence="3" id="KW-0150">Chloroplast</keyword>
<evidence type="ECO:0000313" key="11">
    <source>
        <dbReference type="EMBL" id="AET79247.1"/>
    </source>
</evidence>
<comment type="similarity">
    <text evidence="2">Belongs to the RETICULATA family.</text>
</comment>
<reference evidence="11" key="4">
    <citation type="journal article" date="2012" name="BMC Genomics">
        <title>The receptor like kinase at Rhg1-a/Rfs2 caused pleiotropic resistance to sudden death syndrome and soybean cyst nematode as a transgene by altering signaling responses.</title>
        <authorList>
            <person name="Srour A."/>
            <person name="Afzal A.J."/>
            <person name="Blahut-Beatty L."/>
            <person name="Hemmati N."/>
            <person name="Simmonds D.H."/>
            <person name="Li W."/>
            <person name="Liu M."/>
            <person name="Town C.D."/>
            <person name="Sharma H."/>
            <person name="Arelli P."/>
            <person name="Lightfoot D.A."/>
        </authorList>
    </citation>
    <scope>NUCLEOTIDE SEQUENCE</scope>
    <source>
        <tissue evidence="11">Leaves</tissue>
    </source>
</reference>
<name>G8HKR6_SOYBN</name>
<keyword evidence="8" id="KW-0472">Membrane</keyword>
<feature type="region of interest" description="Disordered" evidence="9">
    <location>
        <begin position="22"/>
        <end position="41"/>
    </location>
</feature>
<dbReference type="Pfam" id="PF11891">
    <property type="entry name" value="RETICULATA-like"/>
    <property type="match status" value="1"/>
</dbReference>
<feature type="region of interest" description="Disordered" evidence="9">
    <location>
        <begin position="61"/>
        <end position="82"/>
    </location>
</feature>
<dbReference type="Gene3D" id="3.40.50.11550">
    <property type="match status" value="1"/>
</dbReference>
<evidence type="ECO:0000259" key="10">
    <source>
        <dbReference type="Pfam" id="PF04187"/>
    </source>
</evidence>
<dbReference type="AlphaFoldDB" id="G8HKR6"/>
<protein>
    <recommendedName>
        <fullName evidence="10">Haem-binding uptake Tiki superfamily ChaN domain-containing protein</fullName>
    </recommendedName>
</protein>